<organism evidence="1 2">
    <name type="scientific">Rugamonas fusca</name>
    <dbReference type="NCBI Taxonomy" id="2758568"/>
    <lineage>
        <taxon>Bacteria</taxon>
        <taxon>Pseudomonadati</taxon>
        <taxon>Pseudomonadota</taxon>
        <taxon>Betaproteobacteria</taxon>
        <taxon>Burkholderiales</taxon>
        <taxon>Oxalobacteraceae</taxon>
        <taxon>Telluria group</taxon>
        <taxon>Rugamonas</taxon>
    </lineage>
</organism>
<dbReference type="AlphaFoldDB" id="A0A7W2I645"/>
<name>A0A7W2I645_9BURK</name>
<gene>
    <name evidence="1" type="ORF">H3H36_06210</name>
</gene>
<protein>
    <submittedName>
        <fullName evidence="1">Uncharacterized protein</fullName>
    </submittedName>
</protein>
<proteinExistence type="predicted"/>
<reference evidence="1 2" key="1">
    <citation type="submission" date="2020-07" db="EMBL/GenBank/DDBJ databases">
        <title>Novel species isolated from subtropical streams in China.</title>
        <authorList>
            <person name="Lu H."/>
        </authorList>
    </citation>
    <scope>NUCLEOTIDE SEQUENCE [LARGE SCALE GENOMIC DNA]</scope>
    <source>
        <strain evidence="1 2">FT3S</strain>
    </source>
</reference>
<evidence type="ECO:0000313" key="1">
    <source>
        <dbReference type="EMBL" id="MBA5604955.1"/>
    </source>
</evidence>
<sequence>MDEKQHRIAFAFFLENWKFSKDSNEYLKANGEEVTPEEYRSEMKDAIFCPECSTPLSRAPENAEVFTNERTAHFRHRGAYKNINCSLRVSRATGLQYHSEEEARRAIQNENLVLIGGWTENPPEIRDGDDADLEFRQTQIVDPEGPMTEMPLGRHIGRTVLLPTRISSVLAICRNFDKNIHRAFYFPDSQYALHLRSILYDVTRLIDDELPERGNLYFGKIVGFSRLSHRNIIYLKVENFPELKIYTYPRFDERKKIDSESLGRVLLFYGTVSNKGEGIPRCMTKSWGQYSLLPEQYEKFLPWHRPN</sequence>
<accession>A0A7W2I645</accession>
<evidence type="ECO:0000313" key="2">
    <source>
        <dbReference type="Proteomes" id="UP000566711"/>
    </source>
</evidence>
<dbReference type="EMBL" id="JACEZS010000003">
    <property type="protein sequence ID" value="MBA5604955.1"/>
    <property type="molecule type" value="Genomic_DNA"/>
</dbReference>
<dbReference type="RefSeq" id="WP_182215245.1">
    <property type="nucleotide sequence ID" value="NZ_JACEZS010000003.1"/>
</dbReference>
<comment type="caution">
    <text evidence="1">The sequence shown here is derived from an EMBL/GenBank/DDBJ whole genome shotgun (WGS) entry which is preliminary data.</text>
</comment>
<keyword evidence="2" id="KW-1185">Reference proteome</keyword>
<dbReference type="Proteomes" id="UP000566711">
    <property type="component" value="Unassembled WGS sequence"/>
</dbReference>